<evidence type="ECO:0000256" key="1">
    <source>
        <dbReference type="SAM" id="Phobius"/>
    </source>
</evidence>
<dbReference type="Pfam" id="PF07331">
    <property type="entry name" value="TctB"/>
    <property type="match status" value="1"/>
</dbReference>
<evidence type="ECO:0000313" key="3">
    <source>
        <dbReference type="EMBL" id="MZR13893.1"/>
    </source>
</evidence>
<dbReference type="Proteomes" id="UP000467322">
    <property type="component" value="Unassembled WGS sequence"/>
</dbReference>
<dbReference type="InterPro" id="IPR009936">
    <property type="entry name" value="DUF1468"/>
</dbReference>
<dbReference type="RefSeq" id="WP_161352026.1">
    <property type="nucleotide sequence ID" value="NZ_WTUX01000017.1"/>
</dbReference>
<feature type="transmembrane region" description="Helical" evidence="1">
    <location>
        <begin position="59"/>
        <end position="78"/>
    </location>
</feature>
<evidence type="ECO:0000259" key="2">
    <source>
        <dbReference type="Pfam" id="PF07331"/>
    </source>
</evidence>
<name>A0A845M8I6_9RHOB</name>
<feature type="domain" description="DUF1468" evidence="2">
    <location>
        <begin position="24"/>
        <end position="159"/>
    </location>
</feature>
<sequence length="180" mass="20872">MTRTKTFQDLFKRYRRPGDFVISLLSLFFALFLLISLPTQTEWVPRQPFYAQPSFWPRVAVYAMAIFSALHLVGAMVSERIHGRGEEVLYWLRSIEFAAWFIAYVLLVPKLGYLPSTLIFTNLLAFRLGYRRWVWFAAATVFSVAVVIIFKGFLQVKIPAGDLYSLLPAGDFRLFAMIWL</sequence>
<reference evidence="3 4" key="1">
    <citation type="submission" date="2019-12" db="EMBL/GenBank/DDBJ databases">
        <title>Maritimibacter sp. nov. sp. isolated from sea sand.</title>
        <authorList>
            <person name="Kim J."/>
            <person name="Jeong S.E."/>
            <person name="Jung H.S."/>
            <person name="Jeon C.O."/>
        </authorList>
    </citation>
    <scope>NUCLEOTIDE SEQUENCE [LARGE SCALE GENOMIC DNA]</scope>
    <source>
        <strain evidence="3 4">DP07</strain>
    </source>
</reference>
<protein>
    <submittedName>
        <fullName evidence="3">Tripartite tricarboxylate transporter TctB family protein</fullName>
    </submittedName>
</protein>
<keyword evidence="1" id="KW-0812">Transmembrane</keyword>
<keyword evidence="1" id="KW-1133">Transmembrane helix</keyword>
<comment type="caution">
    <text evidence="3">The sequence shown here is derived from an EMBL/GenBank/DDBJ whole genome shotgun (WGS) entry which is preliminary data.</text>
</comment>
<dbReference type="AlphaFoldDB" id="A0A845M8I6"/>
<feature type="transmembrane region" description="Helical" evidence="1">
    <location>
        <begin position="20"/>
        <end position="39"/>
    </location>
</feature>
<keyword evidence="1" id="KW-0472">Membrane</keyword>
<accession>A0A845M8I6</accession>
<organism evidence="3 4">
    <name type="scientific">Maritimibacter harenae</name>
    <dbReference type="NCBI Taxonomy" id="2606218"/>
    <lineage>
        <taxon>Bacteria</taxon>
        <taxon>Pseudomonadati</taxon>
        <taxon>Pseudomonadota</taxon>
        <taxon>Alphaproteobacteria</taxon>
        <taxon>Rhodobacterales</taxon>
        <taxon>Roseobacteraceae</taxon>
        <taxon>Maritimibacter</taxon>
    </lineage>
</organism>
<gene>
    <name evidence="3" type="ORF">GQE99_12805</name>
</gene>
<feature type="transmembrane region" description="Helical" evidence="1">
    <location>
        <begin position="90"/>
        <end position="113"/>
    </location>
</feature>
<proteinExistence type="predicted"/>
<feature type="transmembrane region" description="Helical" evidence="1">
    <location>
        <begin position="133"/>
        <end position="154"/>
    </location>
</feature>
<evidence type="ECO:0000313" key="4">
    <source>
        <dbReference type="Proteomes" id="UP000467322"/>
    </source>
</evidence>
<keyword evidence="4" id="KW-1185">Reference proteome</keyword>
<dbReference type="EMBL" id="WTUX01000017">
    <property type="protein sequence ID" value="MZR13893.1"/>
    <property type="molecule type" value="Genomic_DNA"/>
</dbReference>